<protein>
    <submittedName>
        <fullName evidence="1">Uncharacterized protein</fullName>
    </submittedName>
</protein>
<dbReference type="GO" id="GO:0001682">
    <property type="term" value="P:tRNA 5'-leader removal"/>
    <property type="evidence" value="ECO:0007669"/>
    <property type="project" value="InterPro"/>
</dbReference>
<proteinExistence type="predicted"/>
<dbReference type="PANTHER" id="PTHR15396:SF1">
    <property type="entry name" value="RIBONUCLEASE P PROTEIN SUBUNIT P40"/>
    <property type="match status" value="1"/>
</dbReference>
<sequence length="371" mass="42249">MLDIHKPQGPNTKIYFSHTLLPTYIDPQNVSTKKKPFSTFNAQPFSHTLDLILPEEIYELVRVQLDREDGAARGVYAKVFMRLGELLEGEFFTEYIKKGNIMMLSEGRPLVDNVFSLYDGILKLKLDRPTYERVGLQGKPIEDGGRKHQSNRWVVEYNLRLPSMVHGKKGFSRLQWACKNVLNNSLTWLFYNFNPTSAESLRTGQEPISPHQPFIRNIDPVVTSLPSTLVPSITVTDLPHLYDREDTLDLYEYLQMLSLASPRVSAHDSVDPHLSRYEVPTLVSAKPRTRNMVRVRWQGLISPQFVREVFLMVRKEGLKVDKGEQDGEGVSQGGAEERWIAMSAGAFGGTNAWTTMQWAGTETLVWECDMA</sequence>
<dbReference type="GO" id="GO:0004526">
    <property type="term" value="F:ribonuclease P activity"/>
    <property type="evidence" value="ECO:0007669"/>
    <property type="project" value="TreeGrafter"/>
</dbReference>
<dbReference type="Proteomes" id="UP000244855">
    <property type="component" value="Unassembled WGS sequence"/>
</dbReference>
<dbReference type="GO" id="GO:0030681">
    <property type="term" value="C:multimeric ribonuclease P complex"/>
    <property type="evidence" value="ECO:0007669"/>
    <property type="project" value="TreeGrafter"/>
</dbReference>
<dbReference type="GO" id="GO:0000172">
    <property type="term" value="C:ribonuclease MRP complex"/>
    <property type="evidence" value="ECO:0007669"/>
    <property type="project" value="TreeGrafter"/>
</dbReference>
<dbReference type="OrthoDB" id="63112at2759"/>
<dbReference type="EMBL" id="KZ805300">
    <property type="protein sequence ID" value="PVI08445.1"/>
    <property type="molecule type" value="Genomic_DNA"/>
</dbReference>
<evidence type="ECO:0000313" key="2">
    <source>
        <dbReference type="Proteomes" id="UP000244855"/>
    </source>
</evidence>
<dbReference type="PANTHER" id="PTHR15396">
    <property type="entry name" value="RIBONUCLEASE P PROTEIN SUBUNIT P40"/>
    <property type="match status" value="1"/>
</dbReference>
<dbReference type="GO" id="GO:0000171">
    <property type="term" value="F:ribonuclease MRP activity"/>
    <property type="evidence" value="ECO:0007669"/>
    <property type="project" value="TreeGrafter"/>
</dbReference>
<reference evidence="1 2" key="1">
    <citation type="journal article" date="2018" name="Sci. Rep.">
        <title>Comparative genomics provides insights into the lifestyle and reveals functional heterogeneity of dark septate endophytic fungi.</title>
        <authorList>
            <person name="Knapp D.G."/>
            <person name="Nemeth J.B."/>
            <person name="Barry K."/>
            <person name="Hainaut M."/>
            <person name="Henrissat B."/>
            <person name="Johnson J."/>
            <person name="Kuo A."/>
            <person name="Lim J.H.P."/>
            <person name="Lipzen A."/>
            <person name="Nolan M."/>
            <person name="Ohm R.A."/>
            <person name="Tamas L."/>
            <person name="Grigoriev I.V."/>
            <person name="Spatafora J.W."/>
            <person name="Nagy L.G."/>
            <person name="Kovacs G.M."/>
        </authorList>
    </citation>
    <scope>NUCLEOTIDE SEQUENCE [LARGE SCALE GENOMIC DNA]</scope>
    <source>
        <strain evidence="1 2">DSE2036</strain>
    </source>
</reference>
<dbReference type="AlphaFoldDB" id="A0A2V1EGJ1"/>
<gene>
    <name evidence="1" type="ORF">DM02DRAFT_548743</name>
</gene>
<organism evidence="1 2">
    <name type="scientific">Periconia macrospinosa</name>
    <dbReference type="NCBI Taxonomy" id="97972"/>
    <lineage>
        <taxon>Eukaryota</taxon>
        <taxon>Fungi</taxon>
        <taxon>Dikarya</taxon>
        <taxon>Ascomycota</taxon>
        <taxon>Pezizomycotina</taxon>
        <taxon>Dothideomycetes</taxon>
        <taxon>Pleosporomycetidae</taxon>
        <taxon>Pleosporales</taxon>
        <taxon>Massarineae</taxon>
        <taxon>Periconiaceae</taxon>
        <taxon>Periconia</taxon>
    </lineage>
</organism>
<keyword evidence="2" id="KW-1185">Reference proteome</keyword>
<dbReference type="Pfam" id="PF08584">
    <property type="entry name" value="Ribonuc_P_40"/>
    <property type="match status" value="1"/>
</dbReference>
<dbReference type="STRING" id="97972.A0A2V1EGJ1"/>
<accession>A0A2V1EGJ1</accession>
<name>A0A2V1EGJ1_9PLEO</name>
<evidence type="ECO:0000313" key="1">
    <source>
        <dbReference type="EMBL" id="PVI08445.1"/>
    </source>
</evidence>
<dbReference type="GO" id="GO:0000447">
    <property type="term" value="P:endonucleolytic cleavage in ITS1 to separate SSU-rRNA from 5.8S rRNA and LSU-rRNA from tricistronic rRNA transcript (SSU-rRNA, 5.8S rRNA, LSU-rRNA)"/>
    <property type="evidence" value="ECO:0007669"/>
    <property type="project" value="TreeGrafter"/>
</dbReference>
<dbReference type="InterPro" id="IPR013893">
    <property type="entry name" value="RNase_P_Rpp40"/>
</dbReference>